<dbReference type="Proteomes" id="UP000583929">
    <property type="component" value="Unassembled WGS sequence"/>
</dbReference>
<feature type="domain" description="Ubiquitin-like protease family profile" evidence="5">
    <location>
        <begin position="80"/>
        <end position="256"/>
    </location>
</feature>
<gene>
    <name evidence="7" type="ORF">G4B88_017923</name>
    <name evidence="6" type="ORF">G4B88_025281</name>
</gene>
<proteinExistence type="inferred from homology"/>
<dbReference type="EMBL" id="JAATIQ010000041">
    <property type="protein sequence ID" value="KAF4395053.1"/>
    <property type="molecule type" value="Genomic_DNA"/>
</dbReference>
<keyword evidence="2" id="KW-0645">Protease</keyword>
<dbReference type="EMBL" id="JAATIQ010000657">
    <property type="protein sequence ID" value="KAF4348981.1"/>
    <property type="molecule type" value="Genomic_DNA"/>
</dbReference>
<comment type="similarity">
    <text evidence="1">Belongs to the peptidase C48 family.</text>
</comment>
<evidence type="ECO:0000256" key="1">
    <source>
        <dbReference type="ARBA" id="ARBA00005234"/>
    </source>
</evidence>
<evidence type="ECO:0000256" key="3">
    <source>
        <dbReference type="ARBA" id="ARBA00022801"/>
    </source>
</evidence>
<evidence type="ECO:0000256" key="4">
    <source>
        <dbReference type="ARBA" id="ARBA00022807"/>
    </source>
</evidence>
<organism evidence="7 8">
    <name type="scientific">Cannabis sativa</name>
    <name type="common">Hemp</name>
    <name type="synonym">Marijuana</name>
    <dbReference type="NCBI Taxonomy" id="3483"/>
    <lineage>
        <taxon>Eukaryota</taxon>
        <taxon>Viridiplantae</taxon>
        <taxon>Streptophyta</taxon>
        <taxon>Embryophyta</taxon>
        <taxon>Tracheophyta</taxon>
        <taxon>Spermatophyta</taxon>
        <taxon>Magnoliopsida</taxon>
        <taxon>eudicotyledons</taxon>
        <taxon>Gunneridae</taxon>
        <taxon>Pentapetalae</taxon>
        <taxon>rosids</taxon>
        <taxon>fabids</taxon>
        <taxon>Rosales</taxon>
        <taxon>Cannabaceae</taxon>
        <taxon>Cannabis</taxon>
    </lineage>
</organism>
<name>A0A7J6HIE6_CANSA</name>
<dbReference type="GO" id="GO:0008234">
    <property type="term" value="F:cysteine-type peptidase activity"/>
    <property type="evidence" value="ECO:0007669"/>
    <property type="project" value="UniProtKB-KW"/>
</dbReference>
<evidence type="ECO:0000256" key="2">
    <source>
        <dbReference type="ARBA" id="ARBA00022670"/>
    </source>
</evidence>
<evidence type="ECO:0000259" key="5">
    <source>
        <dbReference type="PROSITE" id="PS50600"/>
    </source>
</evidence>
<dbReference type="Gene3D" id="3.30.310.130">
    <property type="entry name" value="Ubiquitin-related"/>
    <property type="match status" value="1"/>
</dbReference>
<dbReference type="Gene3D" id="1.10.418.20">
    <property type="match status" value="1"/>
</dbReference>
<dbReference type="AlphaFoldDB" id="A0A7J6HIE6"/>
<sequence length="297" mass="35058">MTRKKNITKQVVVIDLDDLDSSVPEGKHQLSRHRTCWQHLSATLHARKRRLTKKDHEAIDGFKLTAQCFLDFPCRERSTRKISRKDVGHGVTKLNKKLDSGIFESYFELLWRGLSEEKKNSFGYLDCLWFSWYREASYKSKVMTWIQNKQIFTKKYVVVPIVIWHHWSVLILCNFDESLESETRKPCMVLLDSLENTDPKRLERDIRKFVSAIFKAEGRTETEKSLRKIPLLIPKVPQQRSDWECGNFVLYFIKLFLDGAPENFSMEGYPYFMERNWFSPEDLDSFCKGLHSELVAT</sequence>
<evidence type="ECO:0000313" key="8">
    <source>
        <dbReference type="Proteomes" id="UP000583929"/>
    </source>
</evidence>
<dbReference type="PANTHER" id="PTHR46915">
    <property type="entry name" value="UBIQUITIN-LIKE PROTEASE 4-RELATED"/>
    <property type="match status" value="1"/>
</dbReference>
<dbReference type="PANTHER" id="PTHR46915:SF6">
    <property type="entry name" value="CYSTEINE PROTEINASES SUPERFAMILY PROTEIN"/>
    <property type="match status" value="1"/>
</dbReference>
<reference evidence="7 8" key="1">
    <citation type="journal article" date="2020" name="bioRxiv">
        <title>Sequence and annotation of 42 cannabis genomes reveals extensive copy number variation in cannabinoid synthesis and pathogen resistance genes.</title>
        <authorList>
            <person name="Mckernan K.J."/>
            <person name="Helbert Y."/>
            <person name="Kane L.T."/>
            <person name="Ebling H."/>
            <person name="Zhang L."/>
            <person name="Liu B."/>
            <person name="Eaton Z."/>
            <person name="Mclaughlin S."/>
            <person name="Kingan S."/>
            <person name="Baybayan P."/>
            <person name="Concepcion G."/>
            <person name="Jordan M."/>
            <person name="Riva A."/>
            <person name="Barbazuk W."/>
            <person name="Harkins T."/>
        </authorList>
    </citation>
    <scope>NUCLEOTIDE SEQUENCE [LARGE SCALE GENOMIC DNA]</scope>
    <source>
        <strain evidence="8">cv. Jamaican Lion 4</strain>
        <strain evidence="7">Father</strain>
        <tissue evidence="7">Leaf</tissue>
    </source>
</reference>
<comment type="caution">
    <text evidence="7">The sequence shown here is derived from an EMBL/GenBank/DDBJ whole genome shotgun (WGS) entry which is preliminary data.</text>
</comment>
<evidence type="ECO:0000313" key="6">
    <source>
        <dbReference type="EMBL" id="KAF4348981.1"/>
    </source>
</evidence>
<keyword evidence="4" id="KW-0788">Thiol protease</keyword>
<keyword evidence="3" id="KW-0378">Hydrolase</keyword>
<keyword evidence="8" id="KW-1185">Reference proteome</keyword>
<accession>A0A803P8G3</accession>
<dbReference type="GO" id="GO:0006508">
    <property type="term" value="P:proteolysis"/>
    <property type="evidence" value="ECO:0007669"/>
    <property type="project" value="UniProtKB-KW"/>
</dbReference>
<dbReference type="Pfam" id="PF02902">
    <property type="entry name" value="Peptidase_C48"/>
    <property type="match status" value="1"/>
</dbReference>
<dbReference type="GO" id="GO:0016926">
    <property type="term" value="P:protein desumoylation"/>
    <property type="evidence" value="ECO:0007669"/>
    <property type="project" value="UniProtKB-ARBA"/>
</dbReference>
<dbReference type="InterPro" id="IPR003653">
    <property type="entry name" value="Peptidase_C48_C"/>
</dbReference>
<dbReference type="OMA" id="CWGHWNL"/>
<evidence type="ECO:0000313" key="7">
    <source>
        <dbReference type="EMBL" id="KAF4395053.1"/>
    </source>
</evidence>
<dbReference type="SUPFAM" id="SSF54001">
    <property type="entry name" value="Cysteine proteinases"/>
    <property type="match status" value="1"/>
</dbReference>
<accession>A0A7J6HIE6</accession>
<dbReference type="PROSITE" id="PS50600">
    <property type="entry name" value="ULP_PROTEASE"/>
    <property type="match status" value="1"/>
</dbReference>
<dbReference type="InterPro" id="IPR038765">
    <property type="entry name" value="Papain-like_cys_pep_sf"/>
</dbReference>
<dbReference type="OrthoDB" id="1939479at2759"/>
<protein>
    <recommendedName>
        <fullName evidence="5">Ubiquitin-like protease family profile domain-containing protein</fullName>
    </recommendedName>
</protein>